<evidence type="ECO:0000256" key="4">
    <source>
        <dbReference type="ARBA" id="ARBA00023004"/>
    </source>
</evidence>
<sequence>MHFDDKKPIDIVLNDLFEHYRANVSDVDKITKALLERDVVQSQSDIVNDHIAFRTLGVPNLGIASFEKIFLSFGYKKMDYYYFEGKKLDAHWYAPPADHYPRIFVSQLRVSELSPAAQEIILKYTSPISSDPVDSLDLNNGQEVADFLQKPLWDLPTSQEYETLLAESEYAAWVIFNRYYLNHYTISIHELKDGYNTLEEFNAFLESIGIKLNTSGGKIKTSEDNLLRQSSTVSALYDATFADGKTLEIAGSYVEFAERSVLPQFKDLSKSEIKREHRRDGFETNNADKIFESTYTSQIKGS</sequence>
<evidence type="ECO:0000313" key="9">
    <source>
        <dbReference type="Proteomes" id="UP000614460"/>
    </source>
</evidence>
<comment type="similarity">
    <text evidence="5">Belongs to the 2-oxoadipate dioxygenase/decarboxylase family.</text>
</comment>
<dbReference type="Pfam" id="PF07063">
    <property type="entry name" value="HGLS"/>
    <property type="match status" value="1"/>
</dbReference>
<name>A0A8H9KW71_9SPHI</name>
<reference evidence="8" key="2">
    <citation type="submission" date="2020-09" db="EMBL/GenBank/DDBJ databases">
        <authorList>
            <person name="Sun Q."/>
            <person name="Zhou Y."/>
        </authorList>
    </citation>
    <scope>NUCLEOTIDE SEQUENCE</scope>
    <source>
        <strain evidence="8">CGMCC 1.15966</strain>
    </source>
</reference>
<dbReference type="Gene3D" id="3.10.180.50">
    <property type="match status" value="1"/>
</dbReference>
<keyword evidence="9" id="KW-1185">Reference proteome</keyword>
<dbReference type="EC" id="1.13.11.93" evidence="6"/>
<dbReference type="PANTHER" id="PTHR31136:SF5">
    <property type="entry name" value="2-OXOADIPATE DIOXYGENASE_DECARBOXYLASE, CHLOROPLASTIC"/>
    <property type="match status" value="1"/>
</dbReference>
<keyword evidence="4" id="KW-0408">Iron</keyword>
<gene>
    <name evidence="8" type="ORF">GCM10011516_04100</name>
</gene>
<keyword evidence="2" id="KW-0223">Dioxygenase</keyword>
<evidence type="ECO:0000256" key="5">
    <source>
        <dbReference type="ARBA" id="ARBA00035013"/>
    </source>
</evidence>
<evidence type="ECO:0000313" key="8">
    <source>
        <dbReference type="EMBL" id="GGE09559.1"/>
    </source>
</evidence>
<evidence type="ECO:0000256" key="2">
    <source>
        <dbReference type="ARBA" id="ARBA00022964"/>
    </source>
</evidence>
<dbReference type="AlphaFoldDB" id="A0A8H9KW71"/>
<accession>A0A8H9KW71</accession>
<evidence type="ECO:0000256" key="6">
    <source>
        <dbReference type="ARBA" id="ARBA00035023"/>
    </source>
</evidence>
<dbReference type="Proteomes" id="UP000614460">
    <property type="component" value="Unassembled WGS sequence"/>
</dbReference>
<evidence type="ECO:0000256" key="7">
    <source>
        <dbReference type="ARBA" id="ARBA00035045"/>
    </source>
</evidence>
<evidence type="ECO:0000256" key="1">
    <source>
        <dbReference type="ARBA" id="ARBA00001954"/>
    </source>
</evidence>
<reference evidence="8" key="1">
    <citation type="journal article" date="2014" name="Int. J. Syst. Evol. Microbiol.">
        <title>Complete genome sequence of Corynebacterium casei LMG S-19264T (=DSM 44701T), isolated from a smear-ripened cheese.</title>
        <authorList>
            <consortium name="US DOE Joint Genome Institute (JGI-PGF)"/>
            <person name="Walter F."/>
            <person name="Albersmeier A."/>
            <person name="Kalinowski J."/>
            <person name="Ruckert C."/>
        </authorList>
    </citation>
    <scope>NUCLEOTIDE SEQUENCE</scope>
    <source>
        <strain evidence="8">CGMCC 1.15966</strain>
    </source>
</reference>
<protein>
    <recommendedName>
        <fullName evidence="6">2-oxoadipate dioxygenase/decarboxylase</fullName>
        <ecNumber evidence="6">1.13.11.93</ecNumber>
    </recommendedName>
    <alternativeName>
        <fullName evidence="7">2-hydroxyglutarate synthase</fullName>
    </alternativeName>
</protein>
<proteinExistence type="inferred from homology"/>
<dbReference type="RefSeq" id="WP_182497919.1">
    <property type="nucleotide sequence ID" value="NZ_BMKM01000001.1"/>
</dbReference>
<evidence type="ECO:0000256" key="3">
    <source>
        <dbReference type="ARBA" id="ARBA00023002"/>
    </source>
</evidence>
<comment type="caution">
    <text evidence="8">The sequence shown here is derived from an EMBL/GenBank/DDBJ whole genome shotgun (WGS) entry which is preliminary data.</text>
</comment>
<keyword evidence="3" id="KW-0560">Oxidoreductase</keyword>
<dbReference type="PANTHER" id="PTHR31136">
    <property type="entry name" value="DUF1338 DOMAIN-CONTAINING PROTEIN"/>
    <property type="match status" value="1"/>
</dbReference>
<organism evidence="8 9">
    <name type="scientific">Sphingobacterium cellulitidis</name>
    <dbReference type="NCBI Taxonomy" id="1768011"/>
    <lineage>
        <taxon>Bacteria</taxon>
        <taxon>Pseudomonadati</taxon>
        <taxon>Bacteroidota</taxon>
        <taxon>Sphingobacteriia</taxon>
        <taxon>Sphingobacteriales</taxon>
        <taxon>Sphingobacteriaceae</taxon>
        <taxon>Sphingobacterium</taxon>
    </lineage>
</organism>
<dbReference type="InterPro" id="IPR009770">
    <property type="entry name" value="HGLS"/>
</dbReference>
<comment type="cofactor">
    <cofactor evidence="1">
        <name>Fe(2+)</name>
        <dbReference type="ChEBI" id="CHEBI:29033"/>
    </cofactor>
</comment>
<dbReference type="CDD" id="cd16350">
    <property type="entry name" value="VOC_like"/>
    <property type="match status" value="1"/>
</dbReference>
<dbReference type="EMBL" id="BMKM01000001">
    <property type="protein sequence ID" value="GGE09559.1"/>
    <property type="molecule type" value="Genomic_DNA"/>
</dbReference>
<dbReference type="GO" id="GO:0051213">
    <property type="term" value="F:dioxygenase activity"/>
    <property type="evidence" value="ECO:0007669"/>
    <property type="project" value="UniProtKB-KW"/>
</dbReference>
<dbReference type="SMART" id="SM01150">
    <property type="entry name" value="DUF1338"/>
    <property type="match status" value="1"/>
</dbReference>